<dbReference type="RefSeq" id="XP_047738461.1">
    <property type="nucleotide sequence ID" value="XM_047882505.1"/>
</dbReference>
<dbReference type="GO" id="GO:0005930">
    <property type="term" value="C:axoneme"/>
    <property type="evidence" value="ECO:0007669"/>
    <property type="project" value="TreeGrafter"/>
</dbReference>
<gene>
    <name evidence="6" type="primary">LOC125178532</name>
</gene>
<name>A0A979FN36_HYAAZ</name>
<dbReference type="OrthoDB" id="297923at2759"/>
<evidence type="ECO:0000313" key="5">
    <source>
        <dbReference type="Proteomes" id="UP000694843"/>
    </source>
</evidence>
<dbReference type="InterPro" id="IPR031826">
    <property type="entry name" value="IC97/Casc1_N"/>
</dbReference>
<feature type="region of interest" description="Disordered" evidence="2">
    <location>
        <begin position="37"/>
        <end position="61"/>
    </location>
</feature>
<evidence type="ECO:0000259" key="4">
    <source>
        <dbReference type="Pfam" id="PF15927"/>
    </source>
</evidence>
<dbReference type="PRINTS" id="PR02043">
    <property type="entry name" value="CANCERSCCP1"/>
</dbReference>
<reference evidence="6" key="1">
    <citation type="submission" date="2025-08" db="UniProtKB">
        <authorList>
            <consortium name="RefSeq"/>
        </authorList>
    </citation>
    <scope>IDENTIFICATION</scope>
    <source>
        <tissue evidence="6">Whole organism</tissue>
    </source>
</reference>
<dbReference type="Proteomes" id="UP000694843">
    <property type="component" value="Unplaced"/>
</dbReference>
<dbReference type="InterPro" id="IPR023247">
    <property type="entry name" value="IC97/Dnai7-like"/>
</dbReference>
<dbReference type="GeneID" id="125178532"/>
<sequence length="702" mass="79125">MHKKSDFNFGVLIMLEHTSHGGLKFWKLRLAARKKMTKEEREQIRAEEAERKRQEEEERRLLEEAAEAERQAAAAAAAAEAAAEALRRMRLRCEQLRRTKRLCEAHEASMEVIKAKLVEDKEWERLMSCDGLPDARSVPALNRYLSLWDPVGDTGRGELLPTLDSCMRETPEIIKVIGAVEAAMEEADQPTQQQRRLWQEIWLELQVALRRKLDRALYNQLLDLTPHLDHDTMVYAFFQGSPLVSVALWSNTTRSPKNAEHSVQELGLSYHLPPSVVQKECVVSVVRTEYDHYSKFSTSYSCPPPPVPPASPILTLLEDTRPPACEVEPGELNLRKVRVQGGVWTINLLKLPPQPQRLGENCTIKHVEDVASVVPLSWGSGYQAPPEGGAHKRKTPQDLEAETKERELQLQKLVLLSIQLPGSAFWFEPPQMVLWNHRKKTWTTDCFHDTKYLEDQRILKVRTSELGVMGLAMSRFSNLPFMSWQLRPSPGGAAETVQLVLSGAVVVATFTIAPGSVCLSDLKDGSRCLLTDLYERHMTTCELVQTLQSYGITLFPDADSSCYMEGLPLKHRATEAHAYYCMALMSRVASFSWSRWNLLAGGQRLVFQMQLTDERTGDLPEPDENLPLVLVTPTGAWVTESCELSQTFSPTPKHPDKFSADLLHMAELEGGPRLKTAMQLMPTLLTHTITHMLALSAVLSHC</sequence>
<feature type="domain" description="IC97/Casc1 N-terminal" evidence="4">
    <location>
        <begin position="52"/>
        <end position="257"/>
    </location>
</feature>
<evidence type="ECO:0000259" key="3">
    <source>
        <dbReference type="Pfam" id="PF12366"/>
    </source>
</evidence>
<comment type="similarity">
    <text evidence="1">Belongs to the DNAI7 family.</text>
</comment>
<dbReference type="Pfam" id="PF12366">
    <property type="entry name" value="Casc1_C"/>
    <property type="match status" value="1"/>
</dbReference>
<dbReference type="PANTHER" id="PTHR20929:SF11">
    <property type="entry name" value="DYNEIN AXONEMAL INTERMEDIATE CHAIN 7"/>
    <property type="match status" value="1"/>
</dbReference>
<dbReference type="AlphaFoldDB" id="A0A979FN36"/>
<dbReference type="Pfam" id="PF15927">
    <property type="entry name" value="Casc1_N"/>
    <property type="match status" value="1"/>
</dbReference>
<keyword evidence="5" id="KW-1185">Reference proteome</keyword>
<evidence type="ECO:0000313" key="6">
    <source>
        <dbReference type="RefSeq" id="XP_047738461.1"/>
    </source>
</evidence>
<organism evidence="5 6">
    <name type="scientific">Hyalella azteca</name>
    <name type="common">Amphipod</name>
    <dbReference type="NCBI Taxonomy" id="294128"/>
    <lineage>
        <taxon>Eukaryota</taxon>
        <taxon>Metazoa</taxon>
        <taxon>Ecdysozoa</taxon>
        <taxon>Arthropoda</taxon>
        <taxon>Crustacea</taxon>
        <taxon>Multicrustacea</taxon>
        <taxon>Malacostraca</taxon>
        <taxon>Eumalacostraca</taxon>
        <taxon>Peracarida</taxon>
        <taxon>Amphipoda</taxon>
        <taxon>Senticaudata</taxon>
        <taxon>Talitrida</taxon>
        <taxon>Talitroidea</taxon>
        <taxon>Hyalellidae</taxon>
        <taxon>Hyalella</taxon>
    </lineage>
</organism>
<dbReference type="PANTHER" id="PTHR20929">
    <property type="entry name" value="LUNG ADENOMA SUSCEPTIBILITY 1-RELATED"/>
    <property type="match status" value="1"/>
</dbReference>
<dbReference type="GO" id="GO:0048487">
    <property type="term" value="F:beta-tubulin binding"/>
    <property type="evidence" value="ECO:0007669"/>
    <property type="project" value="TreeGrafter"/>
</dbReference>
<evidence type="ECO:0000256" key="1">
    <source>
        <dbReference type="ARBA" id="ARBA00024332"/>
    </source>
</evidence>
<protein>
    <submittedName>
        <fullName evidence="6">Dynein axonemal intermediate chain 7-like</fullName>
    </submittedName>
</protein>
<evidence type="ECO:0000256" key="2">
    <source>
        <dbReference type="SAM" id="MobiDB-lite"/>
    </source>
</evidence>
<dbReference type="KEGG" id="hazt:125178532"/>
<accession>A0A979FN36</accession>
<dbReference type="GO" id="GO:0008017">
    <property type="term" value="F:microtubule binding"/>
    <property type="evidence" value="ECO:0007669"/>
    <property type="project" value="TreeGrafter"/>
</dbReference>
<dbReference type="InterPro" id="IPR022110">
    <property type="entry name" value="CASC1_C"/>
</dbReference>
<feature type="domain" description="CASC1 C-terminal" evidence="3">
    <location>
        <begin position="440"/>
        <end position="614"/>
    </location>
</feature>
<proteinExistence type="inferred from homology"/>
<dbReference type="OMA" id="SKLVLNX"/>